<protein>
    <submittedName>
        <fullName evidence="3">TIGR02680 family protein</fullName>
    </submittedName>
</protein>
<evidence type="ECO:0000313" key="4">
    <source>
        <dbReference type="Proteomes" id="UP000239561"/>
    </source>
</evidence>
<dbReference type="Gene3D" id="3.40.1140.10">
    <property type="match status" value="1"/>
</dbReference>
<dbReference type="NCBIfam" id="TIGR02680">
    <property type="entry name" value="TIGR02680 family protein"/>
    <property type="match status" value="1"/>
</dbReference>
<reference evidence="3 4" key="1">
    <citation type="submission" date="2016-08" db="EMBL/GenBank/DDBJ databases">
        <authorList>
            <person name="Seilhamer J.J."/>
        </authorList>
    </citation>
    <scope>NUCLEOTIDE SEQUENCE [LARGE SCALE GENOMIC DNA]</scope>
    <source>
        <strain evidence="3 4">CFBP2542</strain>
    </source>
</reference>
<sequence length="1375" mass="153301">MTQSRTALPEPRRERWQPLRLGLVELFHYDSEEFWFEDGHLLLRGNNGTGKSKVLSLTLPLLFDAQLRSSRVEPDGDSGKKMAWNLLLGSYPRRIGYSWIEFGRRDRDGRAHYLTLGVGLSAVAGRAQVDSWYFLIEGDGTHASPRIGQDLWLTTSQRQVLTRERLREALSGRGQVFESAQGYRRAVDEHLFQLGQRRYDALIDTLIQLRQPQLSKKPDETGLSNALSESLPPLPGELLGDVAEALNQLEEDRDQLEQTRRLEQAIAQFDRRYRVYAGMLARRQARELRQAQTGFDNASEARHQAQADYEQAKRDEDDASQASEAARQVYAVARERLETLQSDPDNKEANRLAQAEKDAEQRARESQAARAHGERAAATLRRESELGRQRALQADNARAAMDTERSQTLDTARSIGLDVDVVVHPLLALPAEELAQRPLESTATAESLQALASQRRQDIAALRRRHGEVDTQQAAAAAAEEHAQTTRDDCNDALERRAHADRQTEQAADALVQAWSGYCDTLVQLRLEAAVPLQQLAEWTTRPEGDNPAHAALSAARQVALERYTVRAVELRARQEHLRLQDTALRDERERLVAGEEAVPPEPVTRAAGVRAQRQGAPLWQLVDFQPQLSASERAGLEAALEASGLLDAWLSPDGALTDQQGRPLLDTSWLRHAPVAGTRLSHALIPALPDACAIAEPLLVDVLAGVAYGDHDQPDADTWLSPDGRFRLGALAGAWQKPEARYIGRSAQARAREQRLQEIAIALAALQAEMAECALHGETLDADRRQADEEWARAPSERALHAAMSTALLAGEEAGRARQRLELAQTRQRDADAALQAAREQVQRTALDLHLPAAAAQLPEVEQALERFDRTQGRLVQAVREWQRAWPEQVQQRQREDEAQMALTRADEGCLLADEQAEQARIRFETLRHSIGQQVEELRRKLAAARSERDHAETALELCRTAQSDAAKGHAVAAARAGQAEAQLAERVAERLAAVERLQQFAHSGLLAAALPDVQPPEQWTVDPALHLARRVEQALAQIVDNEVAWTRVQKQISEDLSELQRGLSALGHLAVSEPNDWGVTVAIQYRGRAERPDTLARLLAEDIAQRSELLSAREREVLENHLQAEIASEIQRLMRAANDRVDAINDELHKRPTTTGVRYRLQWEPMSTEEGAPVGLDAARKRLLNTSADLWSAEDRATVGGMLQQQIAAERARADADATGRSLIDQLAHALDYRHWHRFRIQRQQDGQWRKLSGPASSGERALGLTVPLFAAIASFYGHGGSPLAPRLMLLDEAFAGIDDTARAHCMGLVREFDLDFVITSEREWACYAELPGVAICQLQRREGVDAVYVSRWTWDGRAKRIQDDPDRRFPTT</sequence>
<feature type="region of interest" description="Disordered" evidence="2">
    <location>
        <begin position="293"/>
        <end position="324"/>
    </location>
</feature>
<dbReference type="EMBL" id="MDED01000047">
    <property type="protein sequence ID" value="PPU72787.1"/>
    <property type="molecule type" value="Genomic_DNA"/>
</dbReference>
<dbReference type="Proteomes" id="UP000239561">
    <property type="component" value="Unassembled WGS sequence"/>
</dbReference>
<feature type="coiled-coil region" evidence="1">
    <location>
        <begin position="239"/>
        <end position="266"/>
    </location>
</feature>
<feature type="coiled-coil region" evidence="1">
    <location>
        <begin position="929"/>
        <end position="956"/>
    </location>
</feature>
<feature type="region of interest" description="Disordered" evidence="2">
    <location>
        <begin position="337"/>
        <end position="405"/>
    </location>
</feature>
<evidence type="ECO:0000256" key="2">
    <source>
        <dbReference type="SAM" id="MobiDB-lite"/>
    </source>
</evidence>
<gene>
    <name evidence="3" type="ORF">XcuCFBP2542_16955</name>
</gene>
<dbReference type="InterPro" id="IPR027417">
    <property type="entry name" value="P-loop_NTPase"/>
</dbReference>
<proteinExistence type="predicted"/>
<evidence type="ECO:0000256" key="1">
    <source>
        <dbReference type="SAM" id="Coils"/>
    </source>
</evidence>
<dbReference type="SUPFAM" id="SSF52540">
    <property type="entry name" value="P-loop containing nucleoside triphosphate hydrolases"/>
    <property type="match status" value="1"/>
</dbReference>
<feature type="compositionally biased region" description="Basic and acidic residues" evidence="2">
    <location>
        <begin position="299"/>
        <end position="316"/>
    </location>
</feature>
<evidence type="ECO:0000313" key="3">
    <source>
        <dbReference type="EMBL" id="PPU72787.1"/>
    </source>
</evidence>
<feature type="region of interest" description="Disordered" evidence="2">
    <location>
        <begin position="463"/>
        <end position="488"/>
    </location>
</feature>
<organism evidence="3 4">
    <name type="scientific">Xanthomonas cucurbitae</name>
    <dbReference type="NCBI Taxonomy" id="56453"/>
    <lineage>
        <taxon>Bacteria</taxon>
        <taxon>Pseudomonadati</taxon>
        <taxon>Pseudomonadota</taxon>
        <taxon>Gammaproteobacteria</taxon>
        <taxon>Lysobacterales</taxon>
        <taxon>Lysobacteraceae</taxon>
        <taxon>Xanthomonas</taxon>
    </lineage>
</organism>
<keyword evidence="1" id="KW-0175">Coiled coil</keyword>
<feature type="compositionally biased region" description="Basic and acidic residues" evidence="2">
    <location>
        <begin position="337"/>
        <end position="388"/>
    </location>
</feature>
<dbReference type="Pfam" id="PF13558">
    <property type="entry name" value="SbcC_Walker_B"/>
    <property type="match status" value="1"/>
</dbReference>
<name>A0A2S7DG41_9XANT</name>
<comment type="caution">
    <text evidence="3">The sequence shown here is derived from an EMBL/GenBank/DDBJ whole genome shotgun (WGS) entry which is preliminary data.</text>
</comment>
<feature type="compositionally biased region" description="Basic and acidic residues" evidence="2">
    <location>
        <begin position="479"/>
        <end position="488"/>
    </location>
</feature>
<dbReference type="InterPro" id="IPR013496">
    <property type="entry name" value="CHP02680"/>
</dbReference>
<accession>A0A2S7DG41</accession>